<dbReference type="HOGENOM" id="CLU_104194_4_1_6"/>
<dbReference type="EMBL" id="CP003051">
    <property type="protein sequence ID" value="AGA89554.1"/>
    <property type="molecule type" value="Genomic_DNA"/>
</dbReference>
<dbReference type="PATRIC" id="fig|765912.4.peg.701"/>
<evidence type="ECO:0000259" key="2">
    <source>
        <dbReference type="Pfam" id="PF02579"/>
    </source>
</evidence>
<dbReference type="InterPro" id="IPR051840">
    <property type="entry name" value="NifX/NifY_domain"/>
</dbReference>
<dbReference type="Pfam" id="PF02579">
    <property type="entry name" value="Nitro_FeMo-Co"/>
    <property type="match status" value="1"/>
</dbReference>
<evidence type="ECO:0000256" key="1">
    <source>
        <dbReference type="ARBA" id="ARBA00023231"/>
    </source>
</evidence>
<dbReference type="InterPro" id="IPR003731">
    <property type="entry name" value="Di-Nase_FeMo-co_biosynth"/>
</dbReference>
<organism evidence="3 4">
    <name type="scientific">Thioflavicoccus mobilis 8321</name>
    <dbReference type="NCBI Taxonomy" id="765912"/>
    <lineage>
        <taxon>Bacteria</taxon>
        <taxon>Pseudomonadati</taxon>
        <taxon>Pseudomonadota</taxon>
        <taxon>Gammaproteobacteria</taxon>
        <taxon>Chromatiales</taxon>
        <taxon>Chromatiaceae</taxon>
        <taxon>Thioflavicoccus</taxon>
    </lineage>
</organism>
<proteinExistence type="predicted"/>
<evidence type="ECO:0000313" key="4">
    <source>
        <dbReference type="Proteomes" id="UP000010816"/>
    </source>
</evidence>
<dbReference type="KEGG" id="tmb:Thimo_0715"/>
<dbReference type="SUPFAM" id="SSF53146">
    <property type="entry name" value="Nitrogenase accessory factor-like"/>
    <property type="match status" value="1"/>
</dbReference>
<keyword evidence="1" id="KW-0535">Nitrogen fixation</keyword>
<keyword evidence="4" id="KW-1185">Reference proteome</keyword>
<accession>L0GW80</accession>
<feature type="domain" description="Dinitrogenase iron-molybdenum cofactor biosynthesis" evidence="2">
    <location>
        <begin position="12"/>
        <end position="101"/>
    </location>
</feature>
<dbReference type="AlphaFoldDB" id="L0GW80"/>
<dbReference type="CDD" id="cd00562">
    <property type="entry name" value="NifX_NifB"/>
    <property type="match status" value="1"/>
</dbReference>
<sequence>MRIAVSSQNLRTITAHAGKTRRFLIFEVDGAGTPREVEQLELPNGMALHDYHGPDHPLFTSGLDAVVTGSAGSNFVQRLARAGIRVHATSETDPLAALRALAAGEPLPPPVPHEH</sequence>
<gene>
    <name evidence="3" type="ORF">Thimo_0715</name>
</gene>
<name>L0GW80_9GAMM</name>
<dbReference type="PANTHER" id="PTHR33937:SF2">
    <property type="entry name" value="DINITROGENASE IRON-MOLYBDENUM COFACTOR BIOSYNTHESIS DOMAIN-CONTAINING PROTEIN"/>
    <property type="match status" value="1"/>
</dbReference>
<dbReference type="STRING" id="765912.Thimo_0715"/>
<dbReference type="OrthoDB" id="9797941at2"/>
<dbReference type="PANTHER" id="PTHR33937">
    <property type="entry name" value="IRON-MOLYBDENUM PROTEIN-RELATED-RELATED"/>
    <property type="match status" value="1"/>
</dbReference>
<dbReference type="eggNOG" id="COG1433">
    <property type="taxonomic scope" value="Bacteria"/>
</dbReference>
<evidence type="ECO:0000313" key="3">
    <source>
        <dbReference type="EMBL" id="AGA89554.1"/>
    </source>
</evidence>
<dbReference type="Proteomes" id="UP000010816">
    <property type="component" value="Chromosome"/>
</dbReference>
<dbReference type="RefSeq" id="WP_015279701.1">
    <property type="nucleotide sequence ID" value="NC_019940.1"/>
</dbReference>
<protein>
    <recommendedName>
        <fullName evidence="2">Dinitrogenase iron-molybdenum cofactor biosynthesis domain-containing protein</fullName>
    </recommendedName>
</protein>
<dbReference type="InterPro" id="IPR036105">
    <property type="entry name" value="DiNase_FeMo-co_biosyn_sf"/>
</dbReference>
<dbReference type="Gene3D" id="3.30.420.130">
    <property type="entry name" value="Dinitrogenase iron-molybdenum cofactor biosynthesis domain"/>
    <property type="match status" value="1"/>
</dbReference>
<reference evidence="3 4" key="1">
    <citation type="submission" date="2011-09" db="EMBL/GenBank/DDBJ databases">
        <title>Complete sequence of chromosome of Thioflavicoccus mobilis 8321.</title>
        <authorList>
            <consortium name="US DOE Joint Genome Institute"/>
            <person name="Lucas S."/>
            <person name="Han J."/>
            <person name="Lapidus A."/>
            <person name="Cheng J.-F."/>
            <person name="Goodwin L."/>
            <person name="Pitluck S."/>
            <person name="Peters L."/>
            <person name="Ovchinnikova G."/>
            <person name="Lu M."/>
            <person name="Detter J.C."/>
            <person name="Han C."/>
            <person name="Tapia R."/>
            <person name="Land M."/>
            <person name="Hauser L."/>
            <person name="Kyrpides N."/>
            <person name="Ivanova N."/>
            <person name="Pagani I."/>
            <person name="Vogl K."/>
            <person name="Liu Z."/>
            <person name="Imhoff J."/>
            <person name="Thiel V."/>
            <person name="Frigaard N.-U."/>
            <person name="Bryant D."/>
            <person name="Woyke T."/>
        </authorList>
    </citation>
    <scope>NUCLEOTIDE SEQUENCE [LARGE SCALE GENOMIC DNA]</scope>
    <source>
        <strain evidence="3 4">8321</strain>
    </source>
</reference>